<organism evidence="1">
    <name type="scientific">Arundo donax</name>
    <name type="common">Giant reed</name>
    <name type="synonym">Donax arundinaceus</name>
    <dbReference type="NCBI Taxonomy" id="35708"/>
    <lineage>
        <taxon>Eukaryota</taxon>
        <taxon>Viridiplantae</taxon>
        <taxon>Streptophyta</taxon>
        <taxon>Embryophyta</taxon>
        <taxon>Tracheophyta</taxon>
        <taxon>Spermatophyta</taxon>
        <taxon>Magnoliopsida</taxon>
        <taxon>Liliopsida</taxon>
        <taxon>Poales</taxon>
        <taxon>Poaceae</taxon>
        <taxon>PACMAD clade</taxon>
        <taxon>Arundinoideae</taxon>
        <taxon>Arundineae</taxon>
        <taxon>Arundo</taxon>
    </lineage>
</organism>
<accession>A0A0A9GAU7</accession>
<dbReference type="AlphaFoldDB" id="A0A0A9GAU7"/>
<evidence type="ECO:0000313" key="1">
    <source>
        <dbReference type="EMBL" id="JAE22205.1"/>
    </source>
</evidence>
<dbReference type="EMBL" id="GBRH01175691">
    <property type="protein sequence ID" value="JAE22205.1"/>
    <property type="molecule type" value="Transcribed_RNA"/>
</dbReference>
<proteinExistence type="predicted"/>
<reference evidence="1" key="1">
    <citation type="submission" date="2014-09" db="EMBL/GenBank/DDBJ databases">
        <authorList>
            <person name="Magalhaes I.L.F."/>
            <person name="Oliveira U."/>
            <person name="Santos F.R."/>
            <person name="Vidigal T.H.D.A."/>
            <person name="Brescovit A.D."/>
            <person name="Santos A.J."/>
        </authorList>
    </citation>
    <scope>NUCLEOTIDE SEQUENCE</scope>
    <source>
        <tissue evidence="1">Shoot tissue taken approximately 20 cm above the soil surface</tissue>
    </source>
</reference>
<reference evidence="1" key="2">
    <citation type="journal article" date="2015" name="Data Brief">
        <title>Shoot transcriptome of the giant reed, Arundo donax.</title>
        <authorList>
            <person name="Barrero R.A."/>
            <person name="Guerrero F.D."/>
            <person name="Moolhuijzen P."/>
            <person name="Goolsby J.A."/>
            <person name="Tidwell J."/>
            <person name="Bellgard S.E."/>
            <person name="Bellgard M.I."/>
        </authorList>
    </citation>
    <scope>NUCLEOTIDE SEQUENCE</scope>
    <source>
        <tissue evidence="1">Shoot tissue taken approximately 20 cm above the soil surface</tissue>
    </source>
</reference>
<protein>
    <submittedName>
        <fullName evidence="1">Uncharacterized protein</fullName>
    </submittedName>
</protein>
<name>A0A0A9GAU7_ARUDO</name>
<sequence length="38" mass="4487">MVKRSPLAYLSKASDPMYKNTRQKINMYPTARVVRSER</sequence>